<dbReference type="EMBL" id="JAAGVB010000024">
    <property type="protein sequence ID" value="NEW34187.1"/>
    <property type="molecule type" value="Genomic_DNA"/>
</dbReference>
<comment type="caution">
    <text evidence="1">The sequence shown here is derived from an EMBL/GenBank/DDBJ whole genome shotgun (WGS) entry which is preliminary data.</text>
</comment>
<accession>A0A6P1CQK8</accession>
<gene>
    <name evidence="1" type="ORF">GV791_16715</name>
</gene>
<evidence type="ECO:0000313" key="1">
    <source>
        <dbReference type="EMBL" id="NEW34187.1"/>
    </source>
</evidence>
<protein>
    <submittedName>
        <fullName evidence="1">Uncharacterized protein</fullName>
    </submittedName>
</protein>
<dbReference type="AlphaFoldDB" id="A0A6P1CQK8"/>
<proteinExistence type="predicted"/>
<reference evidence="1 2" key="1">
    <citation type="submission" date="2020-01" db="EMBL/GenBank/DDBJ databases">
        <title>Genetics and antimicrobial susceptibilities of Nocardia species isolated from the soil; a comparison with species isolated from humans.</title>
        <authorList>
            <person name="Carrasco G."/>
            <person name="Monzon S."/>
            <person name="Sansegundo M."/>
            <person name="Garcia E."/>
            <person name="Garrido N."/>
            <person name="Medina M.J."/>
            <person name="Villalon P."/>
            <person name="Ramirez-Arocha A.C."/>
            <person name="Jimenez P."/>
            <person name="Cuesta I."/>
            <person name="Valdezate S."/>
        </authorList>
    </citation>
    <scope>NUCLEOTIDE SEQUENCE [LARGE SCALE GENOMIC DNA]</scope>
    <source>
        <strain evidence="1 2">CNM20110626</strain>
    </source>
</reference>
<organism evidence="1 2">
    <name type="scientific">Nocardia cyriacigeorgica</name>
    <dbReference type="NCBI Taxonomy" id="135487"/>
    <lineage>
        <taxon>Bacteria</taxon>
        <taxon>Bacillati</taxon>
        <taxon>Actinomycetota</taxon>
        <taxon>Actinomycetes</taxon>
        <taxon>Mycobacteriales</taxon>
        <taxon>Nocardiaceae</taxon>
        <taxon>Nocardia</taxon>
    </lineage>
</organism>
<name>A0A6P1CQK8_9NOCA</name>
<evidence type="ECO:0000313" key="2">
    <source>
        <dbReference type="Proteomes" id="UP000471166"/>
    </source>
</evidence>
<sequence length="48" mass="4979">MDLARVPGPDGGGIDGSIVERLSTDGVLWCVKLAVLLITWNNGVVTGL</sequence>
<dbReference type="Proteomes" id="UP000471166">
    <property type="component" value="Unassembled WGS sequence"/>
</dbReference>